<dbReference type="EMBL" id="JAPMXC010000002">
    <property type="protein sequence ID" value="MCY0387917.1"/>
    <property type="molecule type" value="Genomic_DNA"/>
</dbReference>
<feature type="region of interest" description="Disordered" evidence="1">
    <location>
        <begin position="1"/>
        <end position="46"/>
    </location>
</feature>
<organism evidence="2 3">
    <name type="scientific">Robbsia betulipollinis</name>
    <dbReference type="NCBI Taxonomy" id="2981849"/>
    <lineage>
        <taxon>Bacteria</taxon>
        <taxon>Pseudomonadati</taxon>
        <taxon>Pseudomonadota</taxon>
        <taxon>Betaproteobacteria</taxon>
        <taxon>Burkholderiales</taxon>
        <taxon>Burkholderiaceae</taxon>
        <taxon>Robbsia</taxon>
    </lineage>
</organism>
<evidence type="ECO:0000256" key="1">
    <source>
        <dbReference type="SAM" id="MobiDB-lite"/>
    </source>
</evidence>
<name>A0ABT3ZNM9_9BURK</name>
<reference evidence="2" key="1">
    <citation type="submission" date="2022-11" db="EMBL/GenBank/DDBJ databases">
        <title>Robbsia betulipollinis sp. nov., isolated from pollen of birch (Betula pendula).</title>
        <authorList>
            <person name="Shi H."/>
            <person name="Ambika Manirajan B."/>
            <person name="Ratering S."/>
            <person name="Geissler-Plaum R."/>
            <person name="Schnell S."/>
        </authorList>
    </citation>
    <scope>NUCLEOTIDE SEQUENCE</scope>
    <source>
        <strain evidence="2">Bb-Pol-6</strain>
    </source>
</reference>
<dbReference type="RefSeq" id="WP_267847775.1">
    <property type="nucleotide sequence ID" value="NZ_JAPMXC010000002.1"/>
</dbReference>
<sequence length="156" mass="17251">MTPKSKGARGKKTPTKKITPKTTVKPDEANPPASAKRSRGRPLRESSRIAEMRLNIFIEPQMKQRFIAVAKGTNSHGTAASVVRDLINRWFAGEIKVPVGPSALRDPKRMYEGPLPKMGVNLPETIYLKFKAQTALQGHSMSAVTLTLIGWFLSNR</sequence>
<evidence type="ECO:0000313" key="2">
    <source>
        <dbReference type="EMBL" id="MCY0387917.1"/>
    </source>
</evidence>
<dbReference type="Proteomes" id="UP001082899">
    <property type="component" value="Unassembled WGS sequence"/>
</dbReference>
<accession>A0ABT3ZNM9</accession>
<comment type="caution">
    <text evidence="2">The sequence shown here is derived from an EMBL/GenBank/DDBJ whole genome shotgun (WGS) entry which is preliminary data.</text>
</comment>
<keyword evidence="3" id="KW-1185">Reference proteome</keyword>
<protein>
    <submittedName>
        <fullName evidence="2">Uncharacterized protein</fullName>
    </submittedName>
</protein>
<feature type="compositionally biased region" description="Basic residues" evidence="1">
    <location>
        <begin position="1"/>
        <end position="19"/>
    </location>
</feature>
<evidence type="ECO:0000313" key="3">
    <source>
        <dbReference type="Proteomes" id="UP001082899"/>
    </source>
</evidence>
<proteinExistence type="predicted"/>
<gene>
    <name evidence="2" type="ORF">OVY01_11855</name>
</gene>